<dbReference type="RefSeq" id="WP_170291625.1">
    <property type="nucleotide sequence ID" value="NZ_WNKU01000002.1"/>
</dbReference>
<dbReference type="PANTHER" id="PTHR42730:SF1">
    <property type="entry name" value="2-OXOGLUTARATE SYNTHASE SUBUNIT KORC"/>
    <property type="match status" value="1"/>
</dbReference>
<dbReference type="InterPro" id="IPR052554">
    <property type="entry name" value="2-oxoglutarate_synth_KorC"/>
</dbReference>
<sequence>MRDSWEIRLGGSGGQGLITGGIILAEAAILEGKQAVQSQSYGPESRGGSSKAEVIISKESIDYMKVRAADLLLVMSPEAAKKYVDDVKEEGIIILDSTYVKDCEPKKGKVYKVDISRIARQDVGREVVANIVALGVIVGLTGVVSREALEKAILARVPKGTEEMNKKALAAGFQAIKSAVSAA</sequence>
<dbReference type="EMBL" id="WNKU01000002">
    <property type="protein sequence ID" value="MTV48079.1"/>
    <property type="molecule type" value="Genomic_DNA"/>
</dbReference>
<name>A0A6I3SGW5_HELMO</name>
<dbReference type="InterPro" id="IPR011894">
    <property type="entry name" value="PorC_KorC"/>
</dbReference>
<proteinExistence type="predicted"/>
<gene>
    <name evidence="3" type="ORF">GJ688_03670</name>
</gene>
<dbReference type="PANTHER" id="PTHR42730">
    <property type="entry name" value="2-OXOGLUTARATE SYNTHASE SUBUNIT KORC"/>
    <property type="match status" value="1"/>
</dbReference>
<evidence type="ECO:0000313" key="3">
    <source>
        <dbReference type="EMBL" id="MTV48079.1"/>
    </source>
</evidence>
<dbReference type="InterPro" id="IPR002869">
    <property type="entry name" value="Pyrv_flavodox_OxRed_cen"/>
</dbReference>
<keyword evidence="1" id="KW-0560">Oxidoreductase</keyword>
<dbReference type="Gene3D" id="3.40.920.10">
    <property type="entry name" value="Pyruvate-ferredoxin oxidoreductase, PFOR, domain III"/>
    <property type="match status" value="1"/>
</dbReference>
<dbReference type="GO" id="GO:0016625">
    <property type="term" value="F:oxidoreductase activity, acting on the aldehyde or oxo group of donors, iron-sulfur protein as acceptor"/>
    <property type="evidence" value="ECO:0007669"/>
    <property type="project" value="InterPro"/>
</dbReference>
<feature type="domain" description="Pyruvate/ketoisovalerate oxidoreductase catalytic" evidence="2">
    <location>
        <begin position="13"/>
        <end position="174"/>
    </location>
</feature>
<accession>A0A6I3SGW5</accession>
<evidence type="ECO:0000256" key="1">
    <source>
        <dbReference type="ARBA" id="ARBA00023002"/>
    </source>
</evidence>
<organism evidence="3 4">
    <name type="scientific">Heliobacterium mobile</name>
    <name type="common">Heliobacillus mobilis</name>
    <dbReference type="NCBI Taxonomy" id="28064"/>
    <lineage>
        <taxon>Bacteria</taxon>
        <taxon>Bacillati</taxon>
        <taxon>Bacillota</taxon>
        <taxon>Clostridia</taxon>
        <taxon>Eubacteriales</taxon>
        <taxon>Heliobacteriaceae</taxon>
        <taxon>Heliobacterium</taxon>
    </lineage>
</organism>
<evidence type="ECO:0000313" key="4">
    <source>
        <dbReference type="Proteomes" id="UP000430670"/>
    </source>
</evidence>
<reference evidence="3 4" key="1">
    <citation type="submission" date="2019-11" db="EMBL/GenBank/DDBJ databases">
        <title>Whole-genome sequence of a the green, strictly anaerobic photosynthetic bacterium Heliobacillus mobilis DSM 6151.</title>
        <authorList>
            <person name="Kyndt J.A."/>
            <person name="Meyer T.E."/>
        </authorList>
    </citation>
    <scope>NUCLEOTIDE SEQUENCE [LARGE SCALE GENOMIC DNA]</scope>
    <source>
        <strain evidence="3 4">DSM 6151</strain>
    </source>
</reference>
<comment type="caution">
    <text evidence="3">The sequence shown here is derived from an EMBL/GenBank/DDBJ whole genome shotgun (WGS) entry which is preliminary data.</text>
</comment>
<dbReference type="Pfam" id="PF01558">
    <property type="entry name" value="POR"/>
    <property type="match status" value="1"/>
</dbReference>
<keyword evidence="4" id="KW-1185">Reference proteome</keyword>
<dbReference type="NCBIfam" id="TIGR02175">
    <property type="entry name" value="PorC_KorC"/>
    <property type="match status" value="1"/>
</dbReference>
<protein>
    <submittedName>
        <fullName evidence="3">2-oxoacid:ferredoxin oxidoreductase subunit gamma</fullName>
    </submittedName>
</protein>
<dbReference type="SUPFAM" id="SSF53323">
    <property type="entry name" value="Pyruvate-ferredoxin oxidoreductase, PFOR, domain III"/>
    <property type="match status" value="1"/>
</dbReference>
<dbReference type="InterPro" id="IPR019752">
    <property type="entry name" value="Pyrv/ketoisovalerate_OxRed_cat"/>
</dbReference>
<dbReference type="Proteomes" id="UP000430670">
    <property type="component" value="Unassembled WGS sequence"/>
</dbReference>
<evidence type="ECO:0000259" key="2">
    <source>
        <dbReference type="Pfam" id="PF01558"/>
    </source>
</evidence>
<dbReference type="AlphaFoldDB" id="A0A6I3SGW5"/>